<evidence type="ECO:0000313" key="8">
    <source>
        <dbReference type="Proteomes" id="UP000231962"/>
    </source>
</evidence>
<evidence type="ECO:0000256" key="2">
    <source>
        <dbReference type="ARBA" id="ARBA00022692"/>
    </source>
</evidence>
<evidence type="ECO:0000313" key="9">
    <source>
        <dbReference type="Proteomes" id="UP000231990"/>
    </source>
</evidence>
<sequence>MQFGVVEKTLLPALLAIVMLGMGLSLAVSDFKRIVVTPVQVLVGSIGHFVIMPIAAYIVILILGLDYELALGVIIVGSCPSGTTSNLINYWAKGDVALAVVITSLSTLLCPLLTPMIVTSFGSLLDASTGGSGKPLEVSFLEMLKLVVAVIAVPIGIGMTVNHRYPDIARAIEKPYKIFSVSFLVFVVGFIIFKNRSEFLNMLLLVGGAVILHNILGFVLGYFIPKLMRIPERQSRTISIEVAIQNTTLGMTLAVDFFGDRVALPAAVFSLWMYFAGTVMAVIWSRYLPLPNEESA</sequence>
<evidence type="ECO:0000256" key="1">
    <source>
        <dbReference type="ARBA" id="ARBA00004141"/>
    </source>
</evidence>
<comment type="subcellular location">
    <subcellularLocation>
        <location evidence="1">Membrane</location>
        <topology evidence="1">Multi-pass membrane protein</topology>
    </subcellularLocation>
</comment>
<dbReference type="Proteomes" id="UP000231962">
    <property type="component" value="Unassembled WGS sequence"/>
</dbReference>
<dbReference type="GO" id="GO:0016020">
    <property type="term" value="C:membrane"/>
    <property type="evidence" value="ECO:0007669"/>
    <property type="project" value="UniProtKB-SubCell"/>
</dbReference>
<feature type="transmembrane region" description="Helical" evidence="5">
    <location>
        <begin position="262"/>
        <end position="284"/>
    </location>
</feature>
<feature type="transmembrane region" description="Helical" evidence="5">
    <location>
        <begin position="96"/>
        <end position="123"/>
    </location>
</feature>
<protein>
    <submittedName>
        <fullName evidence="7">Sodium:proton symporter</fullName>
    </submittedName>
</protein>
<dbReference type="Pfam" id="PF01758">
    <property type="entry name" value="SBF"/>
    <property type="match status" value="1"/>
</dbReference>
<feature type="transmembrane region" description="Helical" evidence="5">
    <location>
        <begin position="69"/>
        <end position="89"/>
    </location>
</feature>
<dbReference type="AlphaFoldDB" id="A0A2M9ZLX6"/>
<feature type="transmembrane region" description="Helical" evidence="5">
    <location>
        <begin position="143"/>
        <end position="163"/>
    </location>
</feature>
<feature type="transmembrane region" description="Helical" evidence="5">
    <location>
        <begin position="41"/>
        <end position="63"/>
    </location>
</feature>
<evidence type="ECO:0000313" key="6">
    <source>
        <dbReference type="EMBL" id="PJZ69164.1"/>
    </source>
</evidence>
<feature type="transmembrane region" description="Helical" evidence="5">
    <location>
        <begin position="199"/>
        <end position="224"/>
    </location>
</feature>
<dbReference type="EMBL" id="NPDZ01000006">
    <property type="protein sequence ID" value="PJZ73092.1"/>
    <property type="molecule type" value="Genomic_DNA"/>
</dbReference>
<organism evidence="7 9">
    <name type="scientific">Leptospira perolatii</name>
    <dbReference type="NCBI Taxonomy" id="2023191"/>
    <lineage>
        <taxon>Bacteria</taxon>
        <taxon>Pseudomonadati</taxon>
        <taxon>Spirochaetota</taxon>
        <taxon>Spirochaetia</taxon>
        <taxon>Leptospirales</taxon>
        <taxon>Leptospiraceae</taxon>
        <taxon>Leptospira</taxon>
    </lineage>
</organism>
<evidence type="ECO:0000256" key="3">
    <source>
        <dbReference type="ARBA" id="ARBA00022989"/>
    </source>
</evidence>
<feature type="transmembrane region" description="Helical" evidence="5">
    <location>
        <begin position="175"/>
        <end position="193"/>
    </location>
</feature>
<evidence type="ECO:0000256" key="4">
    <source>
        <dbReference type="ARBA" id="ARBA00023136"/>
    </source>
</evidence>
<feature type="transmembrane region" description="Helical" evidence="5">
    <location>
        <begin position="12"/>
        <end position="29"/>
    </location>
</feature>
<keyword evidence="8" id="KW-1185">Reference proteome</keyword>
<accession>A0A2M9ZLX6</accession>
<dbReference type="RefSeq" id="WP_100714452.1">
    <property type="nucleotide sequence ID" value="NZ_NPDY01000012.1"/>
</dbReference>
<evidence type="ECO:0000313" key="7">
    <source>
        <dbReference type="EMBL" id="PJZ73092.1"/>
    </source>
</evidence>
<keyword evidence="3 5" id="KW-1133">Transmembrane helix</keyword>
<comment type="caution">
    <text evidence="7">The sequence shown here is derived from an EMBL/GenBank/DDBJ whole genome shotgun (WGS) entry which is preliminary data.</text>
</comment>
<evidence type="ECO:0000256" key="5">
    <source>
        <dbReference type="SAM" id="Phobius"/>
    </source>
</evidence>
<name>A0A2M9ZLX6_9LEPT</name>
<dbReference type="Proteomes" id="UP000231990">
    <property type="component" value="Unassembled WGS sequence"/>
</dbReference>
<proteinExistence type="predicted"/>
<dbReference type="PANTHER" id="PTHR10361:SF24">
    <property type="entry name" value="P3 PROTEIN"/>
    <property type="match status" value="1"/>
</dbReference>
<keyword evidence="4 5" id="KW-0472">Membrane</keyword>
<dbReference type="InterPro" id="IPR004710">
    <property type="entry name" value="Bilac:Na_transpt"/>
</dbReference>
<dbReference type="InterPro" id="IPR038770">
    <property type="entry name" value="Na+/solute_symporter_sf"/>
</dbReference>
<dbReference type="PANTHER" id="PTHR10361">
    <property type="entry name" value="SODIUM-BILE ACID COTRANSPORTER"/>
    <property type="match status" value="1"/>
</dbReference>
<gene>
    <name evidence="6" type="ORF">CH360_12870</name>
    <name evidence="7" type="ORF">CH373_11395</name>
</gene>
<dbReference type="EMBL" id="NPDY01000012">
    <property type="protein sequence ID" value="PJZ69164.1"/>
    <property type="molecule type" value="Genomic_DNA"/>
</dbReference>
<dbReference type="InterPro" id="IPR002657">
    <property type="entry name" value="BilAc:Na_symport/Acr3"/>
</dbReference>
<dbReference type="OrthoDB" id="9806785at2"/>
<keyword evidence="2 5" id="KW-0812">Transmembrane</keyword>
<dbReference type="Gene3D" id="1.20.1530.20">
    <property type="match status" value="1"/>
</dbReference>
<reference evidence="8 9" key="1">
    <citation type="submission" date="2017-07" db="EMBL/GenBank/DDBJ databases">
        <title>Leptospira spp. isolated from tropical soils.</title>
        <authorList>
            <person name="Thibeaux R."/>
            <person name="Iraola G."/>
            <person name="Ferres I."/>
            <person name="Bierque E."/>
            <person name="Girault D."/>
            <person name="Soupe-Gilbert M.-E."/>
            <person name="Picardeau M."/>
            <person name="Goarant C."/>
        </authorList>
    </citation>
    <scope>NUCLEOTIDE SEQUENCE [LARGE SCALE GENOMIC DNA]</scope>
    <source>
        <strain evidence="7 9">FH1-B-B1</strain>
        <strain evidence="6 8">FH1-B-C1</strain>
    </source>
</reference>